<organism evidence="1 2">
    <name type="scientific">Candidatus Kutchimonas denitrificans</name>
    <dbReference type="NCBI Taxonomy" id="3056748"/>
    <lineage>
        <taxon>Bacteria</taxon>
        <taxon>Pseudomonadati</taxon>
        <taxon>Gemmatimonadota</taxon>
        <taxon>Gemmatimonadia</taxon>
        <taxon>Candidatus Palauibacterales</taxon>
        <taxon>Candidatus Palauibacteraceae</taxon>
        <taxon>Candidatus Kutchimonas</taxon>
    </lineage>
</organism>
<dbReference type="InterPro" id="IPR006127">
    <property type="entry name" value="ZnuA-like"/>
</dbReference>
<name>A0AAE4ZAY9_9BACT</name>
<dbReference type="Pfam" id="PF01297">
    <property type="entry name" value="ZnuA"/>
    <property type="match status" value="2"/>
</dbReference>
<protein>
    <submittedName>
        <fullName evidence="1">Zinc ABC transporter substrate-binding protein</fullName>
    </submittedName>
</protein>
<dbReference type="SUPFAM" id="SSF53807">
    <property type="entry name" value="Helical backbone' metal receptor"/>
    <property type="match status" value="2"/>
</dbReference>
<dbReference type="Proteomes" id="UP000702544">
    <property type="component" value="Unassembled WGS sequence"/>
</dbReference>
<dbReference type="GO" id="GO:0030001">
    <property type="term" value="P:metal ion transport"/>
    <property type="evidence" value="ECO:0007669"/>
    <property type="project" value="InterPro"/>
</dbReference>
<proteinExistence type="predicted"/>
<gene>
    <name evidence="1" type="ORF">GWO12_10245</name>
</gene>
<dbReference type="EMBL" id="JAACAK010000083">
    <property type="protein sequence ID" value="NIR75471.1"/>
    <property type="molecule type" value="Genomic_DNA"/>
</dbReference>
<evidence type="ECO:0000313" key="2">
    <source>
        <dbReference type="Proteomes" id="UP000702544"/>
    </source>
</evidence>
<dbReference type="PANTHER" id="PTHR42953:SF2">
    <property type="entry name" value="ADHESION PROTEIN"/>
    <property type="match status" value="1"/>
</dbReference>
<dbReference type="Gene3D" id="3.40.50.1980">
    <property type="entry name" value="Nitrogenase molybdenum iron protein domain"/>
    <property type="match status" value="2"/>
</dbReference>
<evidence type="ECO:0000313" key="1">
    <source>
        <dbReference type="EMBL" id="NIR75471.1"/>
    </source>
</evidence>
<dbReference type="GO" id="GO:0046872">
    <property type="term" value="F:metal ion binding"/>
    <property type="evidence" value="ECO:0007669"/>
    <property type="project" value="InterPro"/>
</dbReference>
<dbReference type="InterPro" id="IPR050492">
    <property type="entry name" value="Bact_metal-bind_prot9"/>
</dbReference>
<dbReference type="AlphaFoldDB" id="A0AAE4ZAY9"/>
<accession>A0AAE4ZAY9</accession>
<reference evidence="1 2" key="1">
    <citation type="submission" date="2020-01" db="EMBL/GenBank/DDBJ databases">
        <title>Genomes assembled from Gulf of Kutch pelagic sediment metagenomes.</title>
        <authorList>
            <person name="Chandrashekar M."/>
            <person name="Mahajan M.S."/>
            <person name="Dave K.J."/>
            <person name="Vatsa P."/>
            <person name="Nathani N.M."/>
        </authorList>
    </citation>
    <scope>NUCLEOTIDE SEQUENCE [LARGE SCALE GENOMIC DNA]</scope>
    <source>
        <strain evidence="1">KS3-K002</strain>
    </source>
</reference>
<dbReference type="PANTHER" id="PTHR42953">
    <property type="entry name" value="HIGH-AFFINITY ZINC UPTAKE SYSTEM PROTEIN ZNUA-RELATED"/>
    <property type="match status" value="1"/>
</dbReference>
<sequence length="366" mass="40773">MKRKPGTGRCFTVASGTVLTLIATVLFLQSQALAQDRLRVVTTLPTYAAIARELTGDLAEVNAIARGDEDPHFVNPRPSFAAQVGRADLFIVTGLDLELWVPSIIDRARNPRVVEGAAGNVAVYSGIELLQVPEDVSRTGGDVHAFGNPHIHTDPVNGTTIARNILVGLKRVDPDNSATYEANFERFEDRVLRRTYGDEFVDLLGAETILQLARTYALWEFAIGQTYEGRPLSEYVGGWIGEAAPFRDRRMACYHKNWAYFSARFRVECALYIEPLPGIPPSPGHLNHVITTMQEEHIPVLFAANYFSQRQVERVASRTGARAVVVPEHVDGAEGVDTYFDLIDRWVTELAEAFVGLDRRREHRDE</sequence>
<comment type="caution">
    <text evidence="1">The sequence shown here is derived from an EMBL/GenBank/DDBJ whole genome shotgun (WGS) entry which is preliminary data.</text>
</comment>